<proteinExistence type="predicted"/>
<dbReference type="EMBL" id="JABFUD020000006">
    <property type="protein sequence ID" value="KAI5078366.1"/>
    <property type="molecule type" value="Genomic_DNA"/>
</dbReference>
<sequence>MLSQRGQHRAEGHHTQAQLQATSRTRAGVHAEYLWSSLLAFSKSSNGACTASYRVAFASRANHLWCTQRLWDQPCVFSRRGPYSMQHIITLSQAKGRQRALYFECHVGAYNLFQLSIIMLNLLFVAQILGSLQILNLIKLREDFVSPMLNLMLLLSLIWF</sequence>
<organism evidence="3 4">
    <name type="scientific">Adiantum capillus-veneris</name>
    <name type="common">Maidenhair fern</name>
    <dbReference type="NCBI Taxonomy" id="13818"/>
    <lineage>
        <taxon>Eukaryota</taxon>
        <taxon>Viridiplantae</taxon>
        <taxon>Streptophyta</taxon>
        <taxon>Embryophyta</taxon>
        <taxon>Tracheophyta</taxon>
        <taxon>Polypodiopsida</taxon>
        <taxon>Polypodiidae</taxon>
        <taxon>Polypodiales</taxon>
        <taxon>Pteridineae</taxon>
        <taxon>Pteridaceae</taxon>
        <taxon>Vittarioideae</taxon>
        <taxon>Adiantum</taxon>
    </lineage>
</organism>
<name>A0A9D4V2U0_ADICA</name>
<protein>
    <submittedName>
        <fullName evidence="3">Uncharacterized protein</fullName>
    </submittedName>
</protein>
<gene>
    <name evidence="3" type="ORF">GOP47_0006037</name>
</gene>
<evidence type="ECO:0000313" key="3">
    <source>
        <dbReference type="EMBL" id="KAI5078366.1"/>
    </source>
</evidence>
<dbReference type="AlphaFoldDB" id="A0A9D4V2U0"/>
<evidence type="ECO:0000256" key="2">
    <source>
        <dbReference type="SAM" id="Phobius"/>
    </source>
</evidence>
<keyword evidence="2" id="KW-1133">Transmembrane helix</keyword>
<comment type="caution">
    <text evidence="3">The sequence shown here is derived from an EMBL/GenBank/DDBJ whole genome shotgun (WGS) entry which is preliminary data.</text>
</comment>
<keyword evidence="4" id="KW-1185">Reference proteome</keyword>
<accession>A0A9D4V2U0</accession>
<feature type="region of interest" description="Disordered" evidence="1">
    <location>
        <begin position="1"/>
        <end position="21"/>
    </location>
</feature>
<dbReference type="Proteomes" id="UP000886520">
    <property type="component" value="Chromosome 6"/>
</dbReference>
<feature type="transmembrane region" description="Helical" evidence="2">
    <location>
        <begin position="118"/>
        <end position="138"/>
    </location>
</feature>
<evidence type="ECO:0000313" key="4">
    <source>
        <dbReference type="Proteomes" id="UP000886520"/>
    </source>
</evidence>
<evidence type="ECO:0000256" key="1">
    <source>
        <dbReference type="SAM" id="MobiDB-lite"/>
    </source>
</evidence>
<reference evidence="3" key="1">
    <citation type="submission" date="2021-01" db="EMBL/GenBank/DDBJ databases">
        <title>Adiantum capillus-veneris genome.</title>
        <authorList>
            <person name="Fang Y."/>
            <person name="Liao Q."/>
        </authorList>
    </citation>
    <scope>NUCLEOTIDE SEQUENCE</scope>
    <source>
        <strain evidence="3">H3</strain>
        <tissue evidence="3">Leaf</tissue>
    </source>
</reference>
<keyword evidence="2" id="KW-0472">Membrane</keyword>
<keyword evidence="2" id="KW-0812">Transmembrane</keyword>